<evidence type="ECO:0000256" key="1">
    <source>
        <dbReference type="ARBA" id="ARBA00023002"/>
    </source>
</evidence>
<dbReference type="OrthoDB" id="5296at2759"/>
<gene>
    <name evidence="2" type="ORF">CC84DRAFT_1152597</name>
</gene>
<reference evidence="2 3" key="1">
    <citation type="submission" date="2016-05" db="EMBL/GenBank/DDBJ databases">
        <title>Comparative analysis of secretome profiles of manganese(II)-oxidizing ascomycete fungi.</title>
        <authorList>
            <consortium name="DOE Joint Genome Institute"/>
            <person name="Zeiner C.A."/>
            <person name="Purvine S.O."/>
            <person name="Zink E.M."/>
            <person name="Wu S."/>
            <person name="Pasa-Tolic L."/>
            <person name="Chaput D.L."/>
            <person name="Haridas S."/>
            <person name="Grigoriev I.V."/>
            <person name="Santelli C.M."/>
            <person name="Hansel C.M."/>
        </authorList>
    </citation>
    <scope>NUCLEOTIDE SEQUENCE [LARGE SCALE GENOMIC DNA]</scope>
    <source>
        <strain evidence="2 3">AP3s5-JAC2a</strain>
    </source>
</reference>
<dbReference type="SUPFAM" id="SSF51735">
    <property type="entry name" value="NAD(P)-binding Rossmann-fold domains"/>
    <property type="match status" value="1"/>
</dbReference>
<dbReference type="GO" id="GO:0005739">
    <property type="term" value="C:mitochondrion"/>
    <property type="evidence" value="ECO:0007669"/>
    <property type="project" value="TreeGrafter"/>
</dbReference>
<dbReference type="Proteomes" id="UP000077069">
    <property type="component" value="Unassembled WGS sequence"/>
</dbReference>
<keyword evidence="1" id="KW-0560">Oxidoreductase</keyword>
<evidence type="ECO:0000313" key="2">
    <source>
        <dbReference type="EMBL" id="OAG02270.1"/>
    </source>
</evidence>
<dbReference type="PRINTS" id="PR00081">
    <property type="entry name" value="GDHRDH"/>
</dbReference>
<dbReference type="RefSeq" id="XP_018032635.1">
    <property type="nucleotide sequence ID" value="XM_018176808.1"/>
</dbReference>
<dbReference type="GO" id="GO:0008670">
    <property type="term" value="F:2,4-dienoyl-CoA reductase (NADPH) activity"/>
    <property type="evidence" value="ECO:0007669"/>
    <property type="project" value="TreeGrafter"/>
</dbReference>
<dbReference type="InterPro" id="IPR036291">
    <property type="entry name" value="NAD(P)-bd_dom_sf"/>
</dbReference>
<dbReference type="STRING" id="1460663.A0A177C6E9"/>
<dbReference type="AlphaFoldDB" id="A0A177C6E9"/>
<dbReference type="EMBL" id="KV441556">
    <property type="protein sequence ID" value="OAG02270.1"/>
    <property type="molecule type" value="Genomic_DNA"/>
</dbReference>
<accession>A0A177C6E9</accession>
<keyword evidence="3" id="KW-1185">Reference proteome</keyword>
<protein>
    <submittedName>
        <fullName evidence="2">NAD(P)-binding protein</fullName>
    </submittedName>
</protein>
<dbReference type="InterPro" id="IPR002347">
    <property type="entry name" value="SDR_fam"/>
</dbReference>
<dbReference type="GeneID" id="28760294"/>
<organism evidence="2 3">
    <name type="scientific">Paraphaeosphaeria sporulosa</name>
    <dbReference type="NCBI Taxonomy" id="1460663"/>
    <lineage>
        <taxon>Eukaryota</taxon>
        <taxon>Fungi</taxon>
        <taxon>Dikarya</taxon>
        <taxon>Ascomycota</taxon>
        <taxon>Pezizomycotina</taxon>
        <taxon>Dothideomycetes</taxon>
        <taxon>Pleosporomycetidae</taxon>
        <taxon>Pleosporales</taxon>
        <taxon>Massarineae</taxon>
        <taxon>Didymosphaeriaceae</taxon>
        <taxon>Paraphaeosphaeria</taxon>
    </lineage>
</organism>
<dbReference type="PANTHER" id="PTHR43658">
    <property type="entry name" value="SHORT-CHAIN DEHYDROGENASE/REDUCTASE"/>
    <property type="match status" value="1"/>
</dbReference>
<dbReference type="Gene3D" id="3.40.50.720">
    <property type="entry name" value="NAD(P)-binding Rossmann-like Domain"/>
    <property type="match status" value="1"/>
</dbReference>
<sequence length="294" mass="31622">MESIDIPLDSDKILLITGGASGIGLALTKQASDLGAKVLVADLRSTPEFESWAQGKSNVLYVQSDVSHWPDFLKLFDACERKWNDVPDAYGICAGVFEPPFSNFWQDPEQDKGYAQVDINVSHPIKLTRLAIKKSLEHGKRASVCIIASIGGLGGSVAAPLYCATKHAIVGFVKSMTGSESFTGVKITTICPGLVATPLFTDDKKEQYSFHENKALKPSDVATGMLDLIQKKEFGCGTVYEISMAGTRVIPEWNIAPPSAEGTGQNEAELAAGMKALLGPIQEKLRSEMKGSKL</sequence>
<evidence type="ECO:0000313" key="3">
    <source>
        <dbReference type="Proteomes" id="UP000077069"/>
    </source>
</evidence>
<dbReference type="Pfam" id="PF00106">
    <property type="entry name" value="adh_short"/>
    <property type="match status" value="1"/>
</dbReference>
<name>A0A177C6E9_9PLEO</name>
<proteinExistence type="predicted"/>
<dbReference type="GO" id="GO:0006635">
    <property type="term" value="P:fatty acid beta-oxidation"/>
    <property type="evidence" value="ECO:0007669"/>
    <property type="project" value="TreeGrafter"/>
</dbReference>
<dbReference type="PANTHER" id="PTHR43658:SF8">
    <property type="entry name" value="17-BETA-HYDROXYSTEROID DEHYDROGENASE 14-RELATED"/>
    <property type="match status" value="1"/>
</dbReference>
<dbReference type="InParanoid" id="A0A177C6E9"/>